<reference evidence="2" key="2">
    <citation type="journal article" date="2015" name="Data Brief">
        <title>Shoot transcriptome of the giant reed, Arundo donax.</title>
        <authorList>
            <person name="Barrero R.A."/>
            <person name="Guerrero F.D."/>
            <person name="Moolhuijzen P."/>
            <person name="Goolsby J.A."/>
            <person name="Tidwell J."/>
            <person name="Bellgard S.E."/>
            <person name="Bellgard M.I."/>
        </authorList>
    </citation>
    <scope>NUCLEOTIDE SEQUENCE</scope>
    <source>
        <tissue evidence="2">Shoot tissue taken approximately 20 cm above the soil surface</tissue>
    </source>
</reference>
<organism evidence="2">
    <name type="scientific">Arundo donax</name>
    <name type="common">Giant reed</name>
    <name type="synonym">Donax arundinaceus</name>
    <dbReference type="NCBI Taxonomy" id="35708"/>
    <lineage>
        <taxon>Eukaryota</taxon>
        <taxon>Viridiplantae</taxon>
        <taxon>Streptophyta</taxon>
        <taxon>Embryophyta</taxon>
        <taxon>Tracheophyta</taxon>
        <taxon>Spermatophyta</taxon>
        <taxon>Magnoliopsida</taxon>
        <taxon>Liliopsida</taxon>
        <taxon>Poales</taxon>
        <taxon>Poaceae</taxon>
        <taxon>PACMAD clade</taxon>
        <taxon>Arundinoideae</taxon>
        <taxon>Arundineae</taxon>
        <taxon>Arundo</taxon>
    </lineage>
</organism>
<keyword evidence="1" id="KW-0812">Transmembrane</keyword>
<reference evidence="2" key="1">
    <citation type="submission" date="2014-09" db="EMBL/GenBank/DDBJ databases">
        <authorList>
            <person name="Magalhaes I.L.F."/>
            <person name="Oliveira U."/>
            <person name="Santos F.R."/>
            <person name="Vidigal T.H.D.A."/>
            <person name="Brescovit A.D."/>
            <person name="Santos A.J."/>
        </authorList>
    </citation>
    <scope>NUCLEOTIDE SEQUENCE</scope>
    <source>
        <tissue evidence="2">Shoot tissue taken approximately 20 cm above the soil surface</tissue>
    </source>
</reference>
<evidence type="ECO:0000256" key="1">
    <source>
        <dbReference type="SAM" id="Phobius"/>
    </source>
</evidence>
<sequence length="74" mass="8572">MWWDISWWRMSEGVIVASSWPGFRSPQLGFGGCDRQAGRQGREEIEEIRLILLLAFNLITGPYIYRLDTCTFSS</sequence>
<dbReference type="EMBL" id="GBRH01158832">
    <property type="protein sequence ID" value="JAE39064.1"/>
    <property type="molecule type" value="Transcribed_RNA"/>
</dbReference>
<dbReference type="AlphaFoldDB" id="A0A0A9HTA9"/>
<name>A0A0A9HTA9_ARUDO</name>
<accession>A0A0A9HTA9</accession>
<evidence type="ECO:0000313" key="2">
    <source>
        <dbReference type="EMBL" id="JAE39064.1"/>
    </source>
</evidence>
<keyword evidence="1" id="KW-1133">Transmembrane helix</keyword>
<protein>
    <submittedName>
        <fullName evidence="2">Uncharacterized protein</fullName>
    </submittedName>
</protein>
<keyword evidence="1" id="KW-0472">Membrane</keyword>
<feature type="transmembrane region" description="Helical" evidence="1">
    <location>
        <begin position="48"/>
        <end position="65"/>
    </location>
</feature>
<proteinExistence type="predicted"/>